<keyword evidence="3" id="KW-0255">Endonuclease</keyword>
<dbReference type="GO" id="GO:0004519">
    <property type="term" value="F:endonuclease activity"/>
    <property type="evidence" value="ECO:0007669"/>
    <property type="project" value="UniProtKB-KW"/>
</dbReference>
<evidence type="ECO:0000256" key="1">
    <source>
        <dbReference type="ARBA" id="ARBA00022722"/>
    </source>
</evidence>
<gene>
    <name evidence="8" type="ORF">AS156_29220</name>
</gene>
<dbReference type="InterPro" id="IPR008947">
    <property type="entry name" value="PLipase_C/P1_nuclease_dom_sf"/>
</dbReference>
<organism evidence="8 9">
    <name type="scientific">Bradyrhizobium macuxiense</name>
    <dbReference type="NCBI Taxonomy" id="1755647"/>
    <lineage>
        <taxon>Bacteria</taxon>
        <taxon>Pseudomonadati</taxon>
        <taxon>Pseudomonadota</taxon>
        <taxon>Alphaproteobacteria</taxon>
        <taxon>Hyphomicrobiales</taxon>
        <taxon>Nitrobacteraceae</taxon>
        <taxon>Bradyrhizobium</taxon>
    </lineage>
</organism>
<dbReference type="SUPFAM" id="SSF48537">
    <property type="entry name" value="Phospholipase C/P1 nuclease"/>
    <property type="match status" value="1"/>
</dbReference>
<dbReference type="Gene3D" id="1.10.575.10">
    <property type="entry name" value="P1 Nuclease"/>
    <property type="match status" value="1"/>
</dbReference>
<keyword evidence="9" id="KW-1185">Reference proteome</keyword>
<evidence type="ECO:0000256" key="2">
    <source>
        <dbReference type="ARBA" id="ARBA00022723"/>
    </source>
</evidence>
<keyword evidence="5" id="KW-1015">Disulfide bond</keyword>
<reference evidence="8 9" key="1">
    <citation type="submission" date="2015-11" db="EMBL/GenBank/DDBJ databases">
        <title>Draft Genome Sequence of the Strain BR 10303 (Bradyrhizobium sp.) isolated from nodules of Centrolobium paraense.</title>
        <authorList>
            <person name="Zelli J.E."/>
            <person name="Simoes-Araujo J.L."/>
            <person name="Barauna A.C."/>
            <person name="Silva K."/>
        </authorList>
    </citation>
    <scope>NUCLEOTIDE SEQUENCE [LARGE SCALE GENOMIC DNA]</scope>
    <source>
        <strain evidence="8 9">BR 10303</strain>
    </source>
</reference>
<dbReference type="GO" id="GO:0003676">
    <property type="term" value="F:nucleic acid binding"/>
    <property type="evidence" value="ECO:0007669"/>
    <property type="project" value="InterPro"/>
</dbReference>
<dbReference type="Pfam" id="PF02265">
    <property type="entry name" value="S1-P1_nuclease"/>
    <property type="match status" value="1"/>
</dbReference>
<dbReference type="InterPro" id="IPR003154">
    <property type="entry name" value="S1/P1nuclease"/>
</dbReference>
<comment type="caution">
    <text evidence="8">The sequence shown here is derived from an EMBL/GenBank/DDBJ whole genome shotgun (WGS) entry which is preliminary data.</text>
</comment>
<name>A0A109K452_9BRAD</name>
<dbReference type="GO" id="GO:0016788">
    <property type="term" value="F:hydrolase activity, acting on ester bonds"/>
    <property type="evidence" value="ECO:0007669"/>
    <property type="project" value="InterPro"/>
</dbReference>
<evidence type="ECO:0000313" key="9">
    <source>
        <dbReference type="Proteomes" id="UP000057737"/>
    </source>
</evidence>
<proteinExistence type="predicted"/>
<dbReference type="PANTHER" id="PTHR33146:SF26">
    <property type="entry name" value="ENDONUCLEASE 4"/>
    <property type="match status" value="1"/>
</dbReference>
<evidence type="ECO:0000256" key="5">
    <source>
        <dbReference type="ARBA" id="ARBA00023157"/>
    </source>
</evidence>
<dbReference type="Proteomes" id="UP000057737">
    <property type="component" value="Unassembled WGS sequence"/>
</dbReference>
<dbReference type="GO" id="GO:0046872">
    <property type="term" value="F:metal ion binding"/>
    <property type="evidence" value="ECO:0007669"/>
    <property type="project" value="UniProtKB-KW"/>
</dbReference>
<evidence type="ECO:0008006" key="10">
    <source>
        <dbReference type="Google" id="ProtNLM"/>
    </source>
</evidence>
<keyword evidence="6" id="KW-0325">Glycoprotein</keyword>
<feature type="region of interest" description="Disordered" evidence="7">
    <location>
        <begin position="173"/>
        <end position="218"/>
    </location>
</feature>
<dbReference type="AlphaFoldDB" id="A0A109K452"/>
<accession>A0A109K452</accession>
<feature type="compositionally biased region" description="Polar residues" evidence="7">
    <location>
        <begin position="201"/>
        <end position="218"/>
    </location>
</feature>
<sequence>MRAADTDAEERVMALKFVLHFVGDIHQPLHSSDHHDRGGNSVKVAVDGFPHKSKDELHGFLDTQFVDALGPPPSSLAASLLSNITPEQARQWAAGTPEDWLKEAFDIAVSDVYGSPPLSTDGVQHLDSGYVERVEKDVKLQLSRAGIRLAFLLNQSLDTEQADWNSCLSGGIQQHGARAKGRPSAASPMTANSDPALPRSCSRSTSLSETPQGRPRSQ</sequence>
<dbReference type="PANTHER" id="PTHR33146">
    <property type="entry name" value="ENDONUCLEASE 4"/>
    <property type="match status" value="1"/>
</dbReference>
<dbReference type="EMBL" id="LNCU01000019">
    <property type="protein sequence ID" value="KWV60462.1"/>
    <property type="molecule type" value="Genomic_DNA"/>
</dbReference>
<dbReference type="GO" id="GO:0006308">
    <property type="term" value="P:DNA catabolic process"/>
    <property type="evidence" value="ECO:0007669"/>
    <property type="project" value="InterPro"/>
</dbReference>
<evidence type="ECO:0000256" key="6">
    <source>
        <dbReference type="ARBA" id="ARBA00023180"/>
    </source>
</evidence>
<dbReference type="CDD" id="cd11010">
    <property type="entry name" value="S1-P1_nuclease"/>
    <property type="match status" value="1"/>
</dbReference>
<evidence type="ECO:0000256" key="7">
    <source>
        <dbReference type="SAM" id="MobiDB-lite"/>
    </source>
</evidence>
<keyword evidence="1" id="KW-0540">Nuclease</keyword>
<evidence type="ECO:0000256" key="4">
    <source>
        <dbReference type="ARBA" id="ARBA00022801"/>
    </source>
</evidence>
<protein>
    <recommendedName>
        <fullName evidence="10">S1/P1 nuclease</fullName>
    </recommendedName>
</protein>
<keyword evidence="2" id="KW-0479">Metal-binding</keyword>
<keyword evidence="4" id="KW-0378">Hydrolase</keyword>
<evidence type="ECO:0000313" key="8">
    <source>
        <dbReference type="EMBL" id="KWV60462.1"/>
    </source>
</evidence>
<evidence type="ECO:0000256" key="3">
    <source>
        <dbReference type="ARBA" id="ARBA00022759"/>
    </source>
</evidence>